<accession>A0A813LBJ3</accession>
<dbReference type="EMBL" id="CAJNNW010034637">
    <property type="protein sequence ID" value="CAE8723359.1"/>
    <property type="molecule type" value="Genomic_DNA"/>
</dbReference>
<proteinExistence type="predicted"/>
<feature type="coiled-coil region" evidence="1">
    <location>
        <begin position="332"/>
        <end position="383"/>
    </location>
</feature>
<sequence length="400" mass="41740">MSFNDQINVLKAGGCPICACCCSECTIVGGTCFALSAKMCCFSVGVGFKAAAAAAAGAVAAGSMGGGKAAKAAAAIAAAGAVDHFDDDQLDVNFCDSCYSEDRGCCEVVCKLGCCYSEVQCPPGRDIGIGCCGMRCCDDNDLDDDFSSSDALEVSSISRVLLDLLWTCTACSLLSFLLFHDYSSAPYVSAAEEDLAKGEVALCQQMSMVDTADEESRAAAKACDAAEAARCAEEADLLAISLERELCEAAGAMVRNGAQEPMAQEQVAAIDKVCKKLGLEESLLCCLPMVAKKSLSERSGLETAAARFIADALKLHFDQLGEKLGCGAQEKMEQATSAAEAAKSARAQAETNSEAESAKVLPLKAERKKLQDLLEAEQAEERRCLVLQSDADAKRAAAVE</sequence>
<reference evidence="2" key="1">
    <citation type="submission" date="2021-02" db="EMBL/GenBank/DDBJ databases">
        <authorList>
            <person name="Dougan E. K."/>
            <person name="Rhodes N."/>
            <person name="Thang M."/>
            <person name="Chan C."/>
        </authorList>
    </citation>
    <scope>NUCLEOTIDE SEQUENCE</scope>
</reference>
<evidence type="ECO:0000313" key="2">
    <source>
        <dbReference type="EMBL" id="CAE8723359.1"/>
    </source>
</evidence>
<evidence type="ECO:0000256" key="1">
    <source>
        <dbReference type="SAM" id="Coils"/>
    </source>
</evidence>
<dbReference type="Proteomes" id="UP000626109">
    <property type="component" value="Unassembled WGS sequence"/>
</dbReference>
<gene>
    <name evidence="2" type="ORF">PGLA2088_LOCUS43078</name>
</gene>
<organism evidence="2 3">
    <name type="scientific">Polarella glacialis</name>
    <name type="common">Dinoflagellate</name>
    <dbReference type="NCBI Taxonomy" id="89957"/>
    <lineage>
        <taxon>Eukaryota</taxon>
        <taxon>Sar</taxon>
        <taxon>Alveolata</taxon>
        <taxon>Dinophyceae</taxon>
        <taxon>Suessiales</taxon>
        <taxon>Suessiaceae</taxon>
        <taxon>Polarella</taxon>
    </lineage>
</organism>
<name>A0A813LBJ3_POLGL</name>
<comment type="caution">
    <text evidence="2">The sequence shown here is derived from an EMBL/GenBank/DDBJ whole genome shotgun (WGS) entry which is preliminary data.</text>
</comment>
<keyword evidence="1" id="KW-0175">Coiled coil</keyword>
<feature type="non-terminal residue" evidence="2">
    <location>
        <position position="400"/>
    </location>
</feature>
<evidence type="ECO:0000313" key="3">
    <source>
        <dbReference type="Proteomes" id="UP000626109"/>
    </source>
</evidence>
<dbReference type="AlphaFoldDB" id="A0A813LBJ3"/>
<protein>
    <submittedName>
        <fullName evidence="2">Uncharacterized protein</fullName>
    </submittedName>
</protein>